<accession>K1R5S4</accession>
<sequence>THDTERGITAIAGEPANGRDRYWQSKRMIPGDRIDDALRRVLLAYAMLYTLPGVPCVYYGDEIGMQGYRDPFNRAYFDWNSTERRLRVPLSNLARLRRNCDAFDGGSMELVEASADVLHYRRVGKEQSAEIILNNGPHLIVRTAFGKQTEVNPGGFTILVEDNQPQHVGYFKYY</sequence>
<proteinExistence type="predicted"/>
<organism evidence="3">
    <name type="scientific">human gut metagenome</name>
    <dbReference type="NCBI Taxonomy" id="408170"/>
    <lineage>
        <taxon>unclassified sequences</taxon>
        <taxon>metagenomes</taxon>
        <taxon>organismal metagenomes</taxon>
    </lineage>
</organism>
<evidence type="ECO:0000256" key="1">
    <source>
        <dbReference type="ARBA" id="ARBA00022801"/>
    </source>
</evidence>
<comment type="caution">
    <text evidence="3">The sequence shown here is derived from an EMBL/GenBank/DDBJ whole genome shotgun (WGS) entry which is preliminary data.</text>
</comment>
<gene>
    <name evidence="3" type="ORF">OBE_17490</name>
</gene>
<reference evidence="3" key="1">
    <citation type="journal article" date="2013" name="Environ. Microbiol.">
        <title>Microbiota from the distal guts of lean and obese adolescents exhibit partial functional redundancy besides clear differences in community structure.</title>
        <authorList>
            <person name="Ferrer M."/>
            <person name="Ruiz A."/>
            <person name="Lanza F."/>
            <person name="Haange S.B."/>
            <person name="Oberbach A."/>
            <person name="Till H."/>
            <person name="Bargiela R."/>
            <person name="Campoy C."/>
            <person name="Segura M.T."/>
            <person name="Richter M."/>
            <person name="von Bergen M."/>
            <person name="Seifert J."/>
            <person name="Suarez A."/>
        </authorList>
    </citation>
    <scope>NUCLEOTIDE SEQUENCE</scope>
</reference>
<dbReference type="InterPro" id="IPR017853">
    <property type="entry name" value="GH"/>
</dbReference>
<protein>
    <submittedName>
        <fullName evidence="3">Glycosidase</fullName>
    </submittedName>
</protein>
<dbReference type="GO" id="GO:0005975">
    <property type="term" value="P:carbohydrate metabolic process"/>
    <property type="evidence" value="ECO:0007669"/>
    <property type="project" value="InterPro"/>
</dbReference>
<keyword evidence="1" id="KW-0378">Hydrolase</keyword>
<feature type="non-terminal residue" evidence="3">
    <location>
        <position position="1"/>
    </location>
</feature>
<dbReference type="SUPFAM" id="SSF51445">
    <property type="entry name" value="(Trans)glycosidases"/>
    <property type="match status" value="1"/>
</dbReference>
<dbReference type="GO" id="GO:0016798">
    <property type="term" value="F:hydrolase activity, acting on glycosyl bonds"/>
    <property type="evidence" value="ECO:0007669"/>
    <property type="project" value="UniProtKB-KW"/>
</dbReference>
<name>K1R5S4_9ZZZZ</name>
<keyword evidence="2 3" id="KW-0326">Glycosidase</keyword>
<evidence type="ECO:0000256" key="2">
    <source>
        <dbReference type="ARBA" id="ARBA00023295"/>
    </source>
</evidence>
<dbReference type="PANTHER" id="PTHR10357">
    <property type="entry name" value="ALPHA-AMYLASE FAMILY MEMBER"/>
    <property type="match status" value="1"/>
</dbReference>
<dbReference type="EMBL" id="AJWZ01011670">
    <property type="protein sequence ID" value="EKC44422.1"/>
    <property type="molecule type" value="Genomic_DNA"/>
</dbReference>
<dbReference type="AlphaFoldDB" id="K1R5S4"/>
<evidence type="ECO:0000313" key="3">
    <source>
        <dbReference type="EMBL" id="EKC44422.1"/>
    </source>
</evidence>
<dbReference type="PANTHER" id="PTHR10357:SF210">
    <property type="entry name" value="MALTODEXTRIN GLUCOSIDASE"/>
    <property type="match status" value="1"/>
</dbReference>
<dbReference type="Gene3D" id="3.20.20.80">
    <property type="entry name" value="Glycosidases"/>
    <property type="match status" value="1"/>
</dbReference>